<evidence type="ECO:0000256" key="1">
    <source>
        <dbReference type="ARBA" id="ARBA00008857"/>
    </source>
</evidence>
<feature type="domain" description="Tyr recombinase" evidence="5">
    <location>
        <begin position="212"/>
        <end position="392"/>
    </location>
</feature>
<dbReference type="Proteomes" id="UP000041625">
    <property type="component" value="Unassembled WGS sequence"/>
</dbReference>
<evidence type="ECO:0000256" key="2">
    <source>
        <dbReference type="ARBA" id="ARBA00022908"/>
    </source>
</evidence>
<dbReference type="AlphaFoldDB" id="A0AA86XSC9"/>
<dbReference type="PANTHER" id="PTHR30629">
    <property type="entry name" value="PROPHAGE INTEGRASE"/>
    <property type="match status" value="1"/>
</dbReference>
<evidence type="ECO:0000259" key="5">
    <source>
        <dbReference type="PROSITE" id="PS51898"/>
    </source>
</evidence>
<dbReference type="PROSITE" id="PS51898">
    <property type="entry name" value="TYR_RECOMBINASE"/>
    <property type="match status" value="1"/>
</dbReference>
<dbReference type="PANTHER" id="PTHR30629:SF6">
    <property type="entry name" value="PROPHAGE INTEGRASE INTA-RELATED"/>
    <property type="match status" value="1"/>
</dbReference>
<comment type="caution">
    <text evidence="6">The sequence shown here is derived from an EMBL/GenBank/DDBJ whole genome shotgun (WGS) entry which is preliminary data.</text>
</comment>
<dbReference type="InterPro" id="IPR038488">
    <property type="entry name" value="Integrase_DNA-bd_sf"/>
</dbReference>
<dbReference type="InterPro" id="IPR011010">
    <property type="entry name" value="DNA_brk_join_enz"/>
</dbReference>
<sequence>MIKLNAGVHHAATVRCKISEAQIRKHSKDPRVTQLKDERYSLYLRFRKNREQGSWVYMEYKDGDQRPHTLGKYPNLSAPHVFDVLNYYVLDLAQGKRAIFNEFETVDELLVWHLDRENRSQHLSAERIISLKCMVDLHLVPRLHGERIAELTHRKIEKLLMKPLRENNYSISYIRSIFQALKVAFKKAKKLKMIGHNPLTDMVFTDFITAKIEAKGCSLKPGDAQELLEGLCTSDPFARVLGLLMLSHGSRIGETRKAKWCNVCFKTKRWKIPKHDTKTKREVIYPLTDEMVELLKAFKAWQLANYYKGNNVFPQTKRDKAPISRVSATELVKTVSKGKWCAHDLRKLARTIWADIGIDYLVGETLLNHAKGKLDQAYIHTHIELQKLEALRSYHQWLKNCWRSCYLPTFE</sequence>
<keyword evidence="3" id="KW-0238">DNA-binding</keyword>
<dbReference type="InterPro" id="IPR013762">
    <property type="entry name" value="Integrase-like_cat_sf"/>
</dbReference>
<keyword evidence="2" id="KW-0229">DNA integration</keyword>
<name>A0AA86XSC9_9VIBR</name>
<evidence type="ECO:0000313" key="6">
    <source>
        <dbReference type="EMBL" id="CDT72395.1"/>
    </source>
</evidence>
<dbReference type="Pfam" id="PF00589">
    <property type="entry name" value="Phage_integrase"/>
    <property type="match status" value="1"/>
</dbReference>
<dbReference type="InterPro" id="IPR002104">
    <property type="entry name" value="Integrase_catalytic"/>
</dbReference>
<dbReference type="SUPFAM" id="SSF56349">
    <property type="entry name" value="DNA breaking-rejoining enzymes"/>
    <property type="match status" value="1"/>
</dbReference>
<evidence type="ECO:0000256" key="4">
    <source>
        <dbReference type="ARBA" id="ARBA00023172"/>
    </source>
</evidence>
<gene>
    <name evidence="6" type="ORF">VCR31J2_1290175</name>
</gene>
<dbReference type="CDD" id="cd00801">
    <property type="entry name" value="INT_P4_C"/>
    <property type="match status" value="1"/>
</dbReference>
<dbReference type="InterPro" id="IPR010998">
    <property type="entry name" value="Integrase_recombinase_N"/>
</dbReference>
<organism evidence="6 7">
    <name type="scientific">Vibrio coralliirubri</name>
    <dbReference type="NCBI Taxonomy" id="1516159"/>
    <lineage>
        <taxon>Bacteria</taxon>
        <taxon>Pseudomonadati</taxon>
        <taxon>Pseudomonadota</taxon>
        <taxon>Gammaproteobacteria</taxon>
        <taxon>Vibrionales</taxon>
        <taxon>Vibrionaceae</taxon>
        <taxon>Vibrio</taxon>
    </lineage>
</organism>
<dbReference type="GO" id="GO:0006310">
    <property type="term" value="P:DNA recombination"/>
    <property type="evidence" value="ECO:0007669"/>
    <property type="project" value="UniProtKB-KW"/>
</dbReference>
<dbReference type="Gene3D" id="3.30.160.390">
    <property type="entry name" value="Integrase, DNA-binding domain"/>
    <property type="match status" value="1"/>
</dbReference>
<proteinExistence type="inferred from homology"/>
<accession>A0AA86XSC9</accession>
<dbReference type="Gene3D" id="1.10.150.130">
    <property type="match status" value="1"/>
</dbReference>
<dbReference type="GO" id="GO:0015074">
    <property type="term" value="P:DNA integration"/>
    <property type="evidence" value="ECO:0007669"/>
    <property type="project" value="UniProtKB-KW"/>
</dbReference>
<dbReference type="InterPro" id="IPR050808">
    <property type="entry name" value="Phage_Integrase"/>
</dbReference>
<evidence type="ECO:0000256" key="3">
    <source>
        <dbReference type="ARBA" id="ARBA00023125"/>
    </source>
</evidence>
<evidence type="ECO:0000313" key="7">
    <source>
        <dbReference type="Proteomes" id="UP000041625"/>
    </source>
</evidence>
<dbReference type="GO" id="GO:0003677">
    <property type="term" value="F:DNA binding"/>
    <property type="evidence" value="ECO:0007669"/>
    <property type="project" value="UniProtKB-KW"/>
</dbReference>
<dbReference type="EMBL" id="CCKJ01000034">
    <property type="protein sequence ID" value="CDT72395.1"/>
    <property type="molecule type" value="Genomic_DNA"/>
</dbReference>
<keyword evidence="4" id="KW-0233">DNA recombination</keyword>
<keyword evidence="7" id="KW-1185">Reference proteome</keyword>
<dbReference type="Gene3D" id="1.10.443.10">
    <property type="entry name" value="Intergrase catalytic core"/>
    <property type="match status" value="1"/>
</dbReference>
<dbReference type="RefSeq" id="WP_050650682.1">
    <property type="nucleotide sequence ID" value="NZ_LK933977.1"/>
</dbReference>
<protein>
    <submittedName>
        <fullName evidence="6">Phage integrase</fullName>
    </submittedName>
</protein>
<comment type="similarity">
    <text evidence="1">Belongs to the 'phage' integrase family.</text>
</comment>
<reference evidence="6 7" key="1">
    <citation type="submission" date="2014-06" db="EMBL/GenBank/DDBJ databases">
        <authorList>
            <person name="Le Roux F."/>
        </authorList>
    </citation>
    <scope>NUCLEOTIDE SEQUENCE [LARGE SCALE GENOMIC DNA]</scope>
    <source>
        <strain evidence="6 7">J2-31</strain>
    </source>
</reference>